<accession>A0A8H6Y1R2</accession>
<gene>
    <name evidence="2" type="ORF">MVEN_01210300</name>
</gene>
<dbReference type="InterPro" id="IPR001810">
    <property type="entry name" value="F-box_dom"/>
</dbReference>
<organism evidence="2 3">
    <name type="scientific">Mycena venus</name>
    <dbReference type="NCBI Taxonomy" id="2733690"/>
    <lineage>
        <taxon>Eukaryota</taxon>
        <taxon>Fungi</taxon>
        <taxon>Dikarya</taxon>
        <taxon>Basidiomycota</taxon>
        <taxon>Agaricomycotina</taxon>
        <taxon>Agaricomycetes</taxon>
        <taxon>Agaricomycetidae</taxon>
        <taxon>Agaricales</taxon>
        <taxon>Marasmiineae</taxon>
        <taxon>Mycenaceae</taxon>
        <taxon>Mycena</taxon>
    </lineage>
</organism>
<evidence type="ECO:0000259" key="1">
    <source>
        <dbReference type="Pfam" id="PF12937"/>
    </source>
</evidence>
<comment type="caution">
    <text evidence="2">The sequence shown here is derived from an EMBL/GenBank/DDBJ whole genome shotgun (WGS) entry which is preliminary data.</text>
</comment>
<protein>
    <submittedName>
        <fullName evidence="2">F-box domain-containing protein</fullName>
    </submittedName>
</protein>
<name>A0A8H6Y1R2_9AGAR</name>
<dbReference type="SUPFAM" id="SSF52047">
    <property type="entry name" value="RNI-like"/>
    <property type="match status" value="1"/>
</dbReference>
<dbReference type="Pfam" id="PF12937">
    <property type="entry name" value="F-box-like"/>
    <property type="match status" value="1"/>
</dbReference>
<sequence length="493" mass="56204">MKVMNTADLRGLLAKIDANIFKTEMCLEELRRDRILVLRHLDEVATYPVLTLPIEITQEIFTQCLPSTAASFSIKKLRSHPLMILLRVCRAWRDIALSTPELWSTLCIHFDTIGPGVFIPQPGAVEAYIDRWLGRAALRPLSLGFRREDADDPLAECIFPMDRLDDLIDRYSSRLQHLELALSQEDICGLRLDTLDFPILQKATFAHVFGPDPDPHNPVNTFRNAPQLHSLCLEGHAEFSYYVLPSLQLTTFEGAITDIELFKVAPNLRTATCFVDYLVSHTLPISPIHHSRLQSLAFVDNFEAPQDILCYLTLPALECLRISEMADTTYPSLHSFLRRSLPPLITLSIRGDNVGFSDWQECLSSVAATVENLELESPSRRIQDSILYLHSCPLFCPERCKISPPLPKLKHLSFLNSTGTNYRRIKYYLKGRFDDNGLVNLQSFRVVWKYDTFLDSIFCAGEESDDITNTLKRFADAGTRIHIGTERKNYLEW</sequence>
<evidence type="ECO:0000313" key="3">
    <source>
        <dbReference type="Proteomes" id="UP000620124"/>
    </source>
</evidence>
<dbReference type="Gene3D" id="1.20.1280.50">
    <property type="match status" value="1"/>
</dbReference>
<dbReference type="Proteomes" id="UP000620124">
    <property type="component" value="Unassembled WGS sequence"/>
</dbReference>
<dbReference type="OrthoDB" id="2966798at2759"/>
<dbReference type="SUPFAM" id="SSF81383">
    <property type="entry name" value="F-box domain"/>
    <property type="match status" value="1"/>
</dbReference>
<feature type="domain" description="F-box" evidence="1">
    <location>
        <begin position="50"/>
        <end position="109"/>
    </location>
</feature>
<evidence type="ECO:0000313" key="2">
    <source>
        <dbReference type="EMBL" id="KAF7352455.1"/>
    </source>
</evidence>
<dbReference type="AlphaFoldDB" id="A0A8H6Y1R2"/>
<dbReference type="EMBL" id="JACAZI010000009">
    <property type="protein sequence ID" value="KAF7352455.1"/>
    <property type="molecule type" value="Genomic_DNA"/>
</dbReference>
<dbReference type="InterPro" id="IPR036047">
    <property type="entry name" value="F-box-like_dom_sf"/>
</dbReference>
<keyword evidence="3" id="KW-1185">Reference proteome</keyword>
<proteinExistence type="predicted"/>
<reference evidence="2" key="1">
    <citation type="submission" date="2020-05" db="EMBL/GenBank/DDBJ databases">
        <title>Mycena genomes resolve the evolution of fungal bioluminescence.</title>
        <authorList>
            <person name="Tsai I.J."/>
        </authorList>
    </citation>
    <scope>NUCLEOTIDE SEQUENCE</scope>
    <source>
        <strain evidence="2">CCC161011</strain>
    </source>
</reference>